<dbReference type="Gene3D" id="3.30.70.80">
    <property type="entry name" value="Peptidase S8 propeptide/proteinase inhibitor I9"/>
    <property type="match status" value="1"/>
</dbReference>
<dbReference type="InterPro" id="IPR036852">
    <property type="entry name" value="Peptidase_S8/S53_dom_sf"/>
</dbReference>
<dbReference type="GO" id="GO:0004252">
    <property type="term" value="F:serine-type endopeptidase activity"/>
    <property type="evidence" value="ECO:0007669"/>
    <property type="project" value="InterPro"/>
</dbReference>
<proteinExistence type="inferred from homology"/>
<keyword evidence="4" id="KW-0720">Serine protease</keyword>
<dbReference type="Gene3D" id="3.50.30.30">
    <property type="match status" value="1"/>
</dbReference>
<evidence type="ECO:0000259" key="11">
    <source>
        <dbReference type="Pfam" id="PF17766"/>
    </source>
</evidence>
<evidence type="ECO:0000259" key="8">
    <source>
        <dbReference type="Pfam" id="PF00082"/>
    </source>
</evidence>
<dbReference type="Gene3D" id="3.40.50.200">
    <property type="entry name" value="Peptidase S8/S53 domain"/>
    <property type="match status" value="1"/>
</dbReference>
<dbReference type="PANTHER" id="PTHR10795">
    <property type="entry name" value="PROPROTEIN CONVERTASE SUBTILISIN/KEXIN"/>
    <property type="match status" value="1"/>
</dbReference>
<dbReference type="InterPro" id="IPR034197">
    <property type="entry name" value="Peptidases_S8_3"/>
</dbReference>
<sequence length="709" mass="75363">MGSSTRKVPLSLLWLLVCALLQTPTSAIRKANICCVYGGHLHSREEVSLEQADVVTASHHEFLESFVGSKEKAQDAIFYSYSRHINGFAAHLEEEENHRSLAVLPNEMHELHTTRSWEFLGLENEGTVPENSIWRKARLGEDTIIGNLDTGVWPESASFNDEGLGPIPSRWKGACESSPSDPIRCNRKLIGARFFYKGYVAAGRTLNASQITSRDTDGHGTHTLATSAGRFVPGASLFGFGNGTAKGGAPSARAAAYKVCWGSTNRSRCSEADILAAIDQAIEDGVDVLSVSLGASASDYIKDGLAIGSFHAVKNGITVVASGGNSGPRNGTVGNVAPWFLTVGASTMDREFISYAILGSGVQLKGQSLSVSSLPANQSYPLICGANAQAANSTPDDGKDDRPRFLPFWICSLGSLDPEKVKGKIVACRLGDVSNVEKGQTVLLAGGVGVIITNPATRANYIPADPHVLPAVALSYEDSLTLYNYINSFMNPVASIIAPTTVVGSKPAPFMAYFSSRGPNPVNPEILKPDITAPGVSVLAAFTEAVGPSPHTRFLFSTATPFSYGSGHVRPNLAMDPGLVYDLTVEDYLHFLCALGYNSSQVATFHGAPFACPLTPPRLLDLNYPSISVPRLSAPTIVTRKVKNVASPAKYTAQVTPAILIFSKYGQEEAFSVTVEAETGAKAGTSVFGRLTWSDGVHNVRSPIVIGIV</sequence>
<dbReference type="AlphaFoldDB" id="A0A7I8JSK6"/>
<protein>
    <submittedName>
        <fullName evidence="12">Uncharacterized protein</fullName>
    </submittedName>
</protein>
<gene>
    <name evidence="12" type="ORF">SI7747_16018823</name>
</gene>
<keyword evidence="3 7" id="KW-0732">Signal</keyword>
<evidence type="ECO:0000256" key="3">
    <source>
        <dbReference type="ARBA" id="ARBA00022729"/>
    </source>
</evidence>
<dbReference type="InterPro" id="IPR037045">
    <property type="entry name" value="S8pro/Inhibitor_I9_sf"/>
</dbReference>
<dbReference type="InterPro" id="IPR010259">
    <property type="entry name" value="S8pro/Inhibitor_I9"/>
</dbReference>
<evidence type="ECO:0000259" key="10">
    <source>
        <dbReference type="Pfam" id="PF05922"/>
    </source>
</evidence>
<feature type="signal peptide" evidence="7">
    <location>
        <begin position="1"/>
        <end position="27"/>
    </location>
</feature>
<keyword evidence="4" id="KW-0378">Hydrolase</keyword>
<dbReference type="PROSITE" id="PS51892">
    <property type="entry name" value="SUBTILASE"/>
    <property type="match status" value="1"/>
</dbReference>
<dbReference type="Gene3D" id="2.60.40.2310">
    <property type="match status" value="1"/>
</dbReference>
<evidence type="ECO:0000259" key="9">
    <source>
        <dbReference type="Pfam" id="PF02225"/>
    </source>
</evidence>
<feature type="domain" description="Subtilisin-like protease fibronectin type-III" evidence="11">
    <location>
        <begin position="621"/>
        <end position="706"/>
    </location>
</feature>
<dbReference type="EMBL" id="LR743603">
    <property type="protein sequence ID" value="CAA2633294.1"/>
    <property type="molecule type" value="Genomic_DNA"/>
</dbReference>
<dbReference type="InterPro" id="IPR045051">
    <property type="entry name" value="SBT"/>
</dbReference>
<dbReference type="InterPro" id="IPR000209">
    <property type="entry name" value="Peptidase_S8/S53_dom"/>
</dbReference>
<dbReference type="Pfam" id="PF02225">
    <property type="entry name" value="PA"/>
    <property type="match status" value="1"/>
</dbReference>
<evidence type="ECO:0000313" key="12">
    <source>
        <dbReference type="EMBL" id="CAA2633294.1"/>
    </source>
</evidence>
<organism evidence="12">
    <name type="scientific">Spirodela intermedia</name>
    <name type="common">Intermediate duckweed</name>
    <dbReference type="NCBI Taxonomy" id="51605"/>
    <lineage>
        <taxon>Eukaryota</taxon>
        <taxon>Viridiplantae</taxon>
        <taxon>Streptophyta</taxon>
        <taxon>Embryophyta</taxon>
        <taxon>Tracheophyta</taxon>
        <taxon>Spermatophyta</taxon>
        <taxon>Magnoliopsida</taxon>
        <taxon>Liliopsida</taxon>
        <taxon>Araceae</taxon>
        <taxon>Lemnoideae</taxon>
        <taxon>Spirodela</taxon>
    </lineage>
</organism>
<dbReference type="EMBL" id="CACRZD030000016">
    <property type="protein sequence ID" value="CAA6672412.1"/>
    <property type="molecule type" value="Genomic_DNA"/>
</dbReference>
<dbReference type="InterPro" id="IPR046450">
    <property type="entry name" value="PA_dom_sf"/>
</dbReference>
<dbReference type="CDD" id="cd04852">
    <property type="entry name" value="Peptidases_S8_3"/>
    <property type="match status" value="1"/>
</dbReference>
<dbReference type="SUPFAM" id="SSF52025">
    <property type="entry name" value="PA domain"/>
    <property type="match status" value="1"/>
</dbReference>
<feature type="domain" description="Inhibitor I9" evidence="10">
    <location>
        <begin position="49"/>
        <end position="96"/>
    </location>
</feature>
<evidence type="ECO:0000256" key="2">
    <source>
        <dbReference type="ARBA" id="ARBA00022670"/>
    </source>
</evidence>
<evidence type="ECO:0000256" key="5">
    <source>
        <dbReference type="ARBA" id="ARBA00023180"/>
    </source>
</evidence>
<accession>A0A7I8JSK6</accession>
<evidence type="ECO:0000256" key="1">
    <source>
        <dbReference type="ARBA" id="ARBA00011073"/>
    </source>
</evidence>
<dbReference type="InterPro" id="IPR003137">
    <property type="entry name" value="PA_domain"/>
</dbReference>
<name>A0A7I8JSK6_SPIIN</name>
<keyword evidence="2" id="KW-0645">Protease</keyword>
<dbReference type="GO" id="GO:0006508">
    <property type="term" value="P:proteolysis"/>
    <property type="evidence" value="ECO:0007669"/>
    <property type="project" value="UniProtKB-KW"/>
</dbReference>
<evidence type="ECO:0000313" key="13">
    <source>
        <dbReference type="Proteomes" id="UP001189122"/>
    </source>
</evidence>
<feature type="chain" id="PRO_5029562453" evidence="7">
    <location>
        <begin position="28"/>
        <end position="709"/>
    </location>
</feature>
<dbReference type="FunFam" id="3.50.30.30:FF:000005">
    <property type="entry name" value="subtilisin-like protease SBT1.5"/>
    <property type="match status" value="1"/>
</dbReference>
<dbReference type="Proteomes" id="UP001189122">
    <property type="component" value="Unassembled WGS sequence"/>
</dbReference>
<evidence type="ECO:0000256" key="6">
    <source>
        <dbReference type="PROSITE-ProRule" id="PRU01240"/>
    </source>
</evidence>
<dbReference type="Pfam" id="PF05922">
    <property type="entry name" value="Inhibitor_I9"/>
    <property type="match status" value="1"/>
</dbReference>
<dbReference type="Pfam" id="PF00082">
    <property type="entry name" value="Peptidase_S8"/>
    <property type="match status" value="1"/>
</dbReference>
<comment type="similarity">
    <text evidence="1 6">Belongs to the peptidase S8 family.</text>
</comment>
<feature type="domain" description="PA" evidence="9">
    <location>
        <begin position="401"/>
        <end position="481"/>
    </location>
</feature>
<dbReference type="SUPFAM" id="SSF52743">
    <property type="entry name" value="Subtilisin-like"/>
    <property type="match status" value="1"/>
</dbReference>
<comment type="caution">
    <text evidence="6">Lacks conserved residue(s) required for the propagation of feature annotation.</text>
</comment>
<reference evidence="12 13" key="1">
    <citation type="submission" date="2019-12" db="EMBL/GenBank/DDBJ databases">
        <authorList>
            <person name="Scholz U."/>
            <person name="Mascher M."/>
            <person name="Fiebig A."/>
        </authorList>
    </citation>
    <scope>NUCLEOTIDE SEQUENCE</scope>
</reference>
<evidence type="ECO:0000256" key="7">
    <source>
        <dbReference type="SAM" id="SignalP"/>
    </source>
</evidence>
<dbReference type="Pfam" id="PF17766">
    <property type="entry name" value="fn3_6"/>
    <property type="match status" value="1"/>
</dbReference>
<feature type="domain" description="Peptidase S8/S53" evidence="8">
    <location>
        <begin position="140"/>
        <end position="537"/>
    </location>
</feature>
<dbReference type="InterPro" id="IPR041469">
    <property type="entry name" value="Subtilisin-like_FN3"/>
</dbReference>
<keyword evidence="5" id="KW-0325">Glycoprotein</keyword>
<dbReference type="CDD" id="cd02120">
    <property type="entry name" value="PA_subtilisin_like"/>
    <property type="match status" value="1"/>
</dbReference>
<evidence type="ECO:0000256" key="4">
    <source>
        <dbReference type="ARBA" id="ARBA00022825"/>
    </source>
</evidence>
<keyword evidence="13" id="KW-1185">Reference proteome</keyword>